<organism evidence="1 2">
    <name type="scientific">Ophiocordyceps unilateralis</name>
    <name type="common">Zombie-ant fungus</name>
    <name type="synonym">Torrubia unilateralis</name>
    <dbReference type="NCBI Taxonomy" id="268505"/>
    <lineage>
        <taxon>Eukaryota</taxon>
        <taxon>Fungi</taxon>
        <taxon>Dikarya</taxon>
        <taxon>Ascomycota</taxon>
        <taxon>Pezizomycotina</taxon>
        <taxon>Sordariomycetes</taxon>
        <taxon>Hypocreomycetidae</taxon>
        <taxon>Hypocreales</taxon>
        <taxon>Ophiocordycipitaceae</taxon>
        <taxon>Ophiocordyceps</taxon>
    </lineage>
</organism>
<sequence length="127" mass="15163">MWPRRTLADFPAYTFTLRHSRPPLPCLILRICRIHTDIKYVYIYRRRWKRGCHIVVPQCPNRFILLPCLILRICRNYTDIKSIYIEDRGNMDATLWSRSVLTASSYVSIHERPTAHTPPKRDVFPHV</sequence>
<evidence type="ECO:0000313" key="1">
    <source>
        <dbReference type="EMBL" id="PFH57325.1"/>
    </source>
</evidence>
<evidence type="ECO:0000313" key="2">
    <source>
        <dbReference type="Proteomes" id="UP000037136"/>
    </source>
</evidence>
<dbReference type="EMBL" id="LAZP02000424">
    <property type="protein sequence ID" value="PFH57325.1"/>
    <property type="molecule type" value="Genomic_DNA"/>
</dbReference>
<accession>A0A2A9P739</accession>
<reference evidence="1 2" key="1">
    <citation type="journal article" date="2015" name="BMC Genomics">
        <title>Gene expression during zombie ant biting behavior reflects the complexity underlying fungal parasitic behavioral manipulation.</title>
        <authorList>
            <person name="de Bekker C."/>
            <person name="Ohm R.A."/>
            <person name="Loreto R.G."/>
            <person name="Sebastian A."/>
            <person name="Albert I."/>
            <person name="Merrow M."/>
            <person name="Brachmann A."/>
            <person name="Hughes D.P."/>
        </authorList>
    </citation>
    <scope>NUCLEOTIDE SEQUENCE [LARGE SCALE GENOMIC DNA]</scope>
    <source>
        <strain evidence="1 2">SC16a</strain>
    </source>
</reference>
<proteinExistence type="predicted"/>
<name>A0A2A9P739_OPHUN</name>
<dbReference type="Proteomes" id="UP000037136">
    <property type="component" value="Unassembled WGS sequence"/>
</dbReference>
<gene>
    <name evidence="1" type="ORF">XA68_15223</name>
</gene>
<comment type="caution">
    <text evidence="1">The sequence shown here is derived from an EMBL/GenBank/DDBJ whole genome shotgun (WGS) entry which is preliminary data.</text>
</comment>
<dbReference type="AlphaFoldDB" id="A0A2A9P739"/>
<protein>
    <submittedName>
        <fullName evidence="1">Uncharacterized protein</fullName>
    </submittedName>
</protein>
<keyword evidence="2" id="KW-1185">Reference proteome</keyword>
<reference evidence="1 2" key="2">
    <citation type="journal article" date="2017" name="Sci. Rep.">
        <title>Ant-infecting Ophiocordyceps genomes reveal a high diversity of potential behavioral manipulation genes and a possible major role for enterotoxins.</title>
        <authorList>
            <person name="de Bekker C."/>
            <person name="Ohm R.A."/>
            <person name="Evans H.C."/>
            <person name="Brachmann A."/>
            <person name="Hughes D.P."/>
        </authorList>
    </citation>
    <scope>NUCLEOTIDE SEQUENCE [LARGE SCALE GENOMIC DNA]</scope>
    <source>
        <strain evidence="1 2">SC16a</strain>
    </source>
</reference>